<dbReference type="InterPro" id="IPR008389">
    <property type="entry name" value="ATPase_V0-cplx_e1/e2_su"/>
</dbReference>
<feature type="transmembrane region" description="Helical" evidence="9">
    <location>
        <begin position="33"/>
        <end position="56"/>
    </location>
</feature>
<keyword evidence="3" id="KW-0813">Transport</keyword>
<evidence type="ECO:0000256" key="7">
    <source>
        <dbReference type="ARBA" id="ARBA00023065"/>
    </source>
</evidence>
<keyword evidence="6 9" id="KW-1133">Transmembrane helix</keyword>
<keyword evidence="4 9" id="KW-0812">Transmembrane</keyword>
<dbReference type="Proteomes" id="UP000007305">
    <property type="component" value="Chromosome 6"/>
</dbReference>
<dbReference type="GO" id="GO:0012505">
    <property type="term" value="C:endomembrane system"/>
    <property type="evidence" value="ECO:0007669"/>
    <property type="project" value="UniProtKB-SubCell"/>
</dbReference>
<dbReference type="AlphaFoldDB" id="A0A804PVK6"/>
<feature type="chain" id="PRO_5032890124" evidence="10">
    <location>
        <begin position="18"/>
        <end position="221"/>
    </location>
</feature>
<keyword evidence="8 9" id="KW-0472">Membrane</keyword>
<evidence type="ECO:0000256" key="10">
    <source>
        <dbReference type="SAM" id="SignalP"/>
    </source>
</evidence>
<evidence type="ECO:0000313" key="11">
    <source>
        <dbReference type="EnsemblPlants" id="Zm00001eb269510_P001"/>
    </source>
</evidence>
<comment type="similarity">
    <text evidence="2">Belongs to the V-ATPase e1/e2 subunit family.</text>
</comment>
<evidence type="ECO:0000256" key="9">
    <source>
        <dbReference type="SAM" id="Phobius"/>
    </source>
</evidence>
<evidence type="ECO:0000256" key="8">
    <source>
        <dbReference type="ARBA" id="ARBA00023136"/>
    </source>
</evidence>
<protein>
    <submittedName>
        <fullName evidence="11">Uncharacterized protein</fullName>
    </submittedName>
</protein>
<accession>A0A804PVK6</accession>
<evidence type="ECO:0000313" key="12">
    <source>
        <dbReference type="Proteomes" id="UP000007305"/>
    </source>
</evidence>
<evidence type="ECO:0000256" key="2">
    <source>
        <dbReference type="ARBA" id="ARBA00008328"/>
    </source>
</evidence>
<organism evidence="11 12">
    <name type="scientific">Zea mays</name>
    <name type="common">Maize</name>
    <dbReference type="NCBI Taxonomy" id="4577"/>
    <lineage>
        <taxon>Eukaryota</taxon>
        <taxon>Viridiplantae</taxon>
        <taxon>Streptophyta</taxon>
        <taxon>Embryophyta</taxon>
        <taxon>Tracheophyta</taxon>
        <taxon>Spermatophyta</taxon>
        <taxon>Magnoliopsida</taxon>
        <taxon>Liliopsida</taxon>
        <taxon>Poales</taxon>
        <taxon>Poaceae</taxon>
        <taxon>PACMAD clade</taxon>
        <taxon>Panicoideae</taxon>
        <taxon>Andropogonodae</taxon>
        <taxon>Andropogoneae</taxon>
        <taxon>Tripsacinae</taxon>
        <taxon>Zea</taxon>
    </lineage>
</organism>
<comment type="subcellular location">
    <subcellularLocation>
        <location evidence="1">Endomembrane system</location>
        <topology evidence="1">Multi-pass membrane protein</topology>
    </subcellularLocation>
</comment>
<reference evidence="12" key="1">
    <citation type="journal article" date="2009" name="Science">
        <title>The B73 maize genome: complexity, diversity, and dynamics.</title>
        <authorList>
            <person name="Schnable P.S."/>
            <person name="Ware D."/>
            <person name="Fulton R.S."/>
            <person name="Stein J.C."/>
            <person name="Wei F."/>
            <person name="Pasternak S."/>
            <person name="Liang C."/>
            <person name="Zhang J."/>
            <person name="Fulton L."/>
            <person name="Graves T.A."/>
            <person name="Minx P."/>
            <person name="Reily A.D."/>
            <person name="Courtney L."/>
            <person name="Kruchowski S.S."/>
            <person name="Tomlinson C."/>
            <person name="Strong C."/>
            <person name="Delehaunty K."/>
            <person name="Fronick C."/>
            <person name="Courtney B."/>
            <person name="Rock S.M."/>
            <person name="Belter E."/>
            <person name="Du F."/>
            <person name="Kim K."/>
            <person name="Abbott R.M."/>
            <person name="Cotton M."/>
            <person name="Levy A."/>
            <person name="Marchetto P."/>
            <person name="Ochoa K."/>
            <person name="Jackson S.M."/>
            <person name="Gillam B."/>
            <person name="Chen W."/>
            <person name="Yan L."/>
            <person name="Higginbotham J."/>
            <person name="Cardenas M."/>
            <person name="Waligorski J."/>
            <person name="Applebaum E."/>
            <person name="Phelps L."/>
            <person name="Falcone J."/>
            <person name="Kanchi K."/>
            <person name="Thane T."/>
            <person name="Scimone A."/>
            <person name="Thane N."/>
            <person name="Henke J."/>
            <person name="Wang T."/>
            <person name="Ruppert J."/>
            <person name="Shah N."/>
            <person name="Rotter K."/>
            <person name="Hodges J."/>
            <person name="Ingenthron E."/>
            <person name="Cordes M."/>
            <person name="Kohlberg S."/>
            <person name="Sgro J."/>
            <person name="Delgado B."/>
            <person name="Mead K."/>
            <person name="Chinwalla A."/>
            <person name="Leonard S."/>
            <person name="Crouse K."/>
            <person name="Collura K."/>
            <person name="Kudrna D."/>
            <person name="Currie J."/>
            <person name="He R."/>
            <person name="Angelova A."/>
            <person name="Rajasekar S."/>
            <person name="Mueller T."/>
            <person name="Lomeli R."/>
            <person name="Scara G."/>
            <person name="Ko A."/>
            <person name="Delaney K."/>
            <person name="Wissotski M."/>
            <person name="Lopez G."/>
            <person name="Campos D."/>
            <person name="Braidotti M."/>
            <person name="Ashley E."/>
            <person name="Golser W."/>
            <person name="Kim H."/>
            <person name="Lee S."/>
            <person name="Lin J."/>
            <person name="Dujmic Z."/>
            <person name="Kim W."/>
            <person name="Talag J."/>
            <person name="Zuccolo A."/>
            <person name="Fan C."/>
            <person name="Sebastian A."/>
            <person name="Kramer M."/>
            <person name="Spiegel L."/>
            <person name="Nascimento L."/>
            <person name="Zutavern T."/>
            <person name="Miller B."/>
            <person name="Ambroise C."/>
            <person name="Muller S."/>
            <person name="Spooner W."/>
            <person name="Narechania A."/>
            <person name="Ren L."/>
            <person name="Wei S."/>
            <person name="Kumari S."/>
            <person name="Faga B."/>
            <person name="Levy M.J."/>
            <person name="McMahan L."/>
            <person name="Van Buren P."/>
            <person name="Vaughn M.W."/>
            <person name="Ying K."/>
            <person name="Yeh C.-T."/>
            <person name="Emrich S.J."/>
            <person name="Jia Y."/>
            <person name="Kalyanaraman A."/>
            <person name="Hsia A.-P."/>
            <person name="Barbazuk W.B."/>
            <person name="Baucom R.S."/>
            <person name="Brutnell T.P."/>
            <person name="Carpita N.C."/>
            <person name="Chaparro C."/>
            <person name="Chia J.-M."/>
            <person name="Deragon J.-M."/>
            <person name="Estill J.C."/>
            <person name="Fu Y."/>
            <person name="Jeddeloh J.A."/>
            <person name="Han Y."/>
            <person name="Lee H."/>
            <person name="Li P."/>
            <person name="Lisch D.R."/>
            <person name="Liu S."/>
            <person name="Liu Z."/>
            <person name="Nagel D.H."/>
            <person name="McCann M.C."/>
            <person name="SanMiguel P."/>
            <person name="Myers A.M."/>
            <person name="Nettleton D."/>
            <person name="Nguyen J."/>
            <person name="Penning B.W."/>
            <person name="Ponnala L."/>
            <person name="Schneider K.L."/>
            <person name="Schwartz D.C."/>
            <person name="Sharma A."/>
            <person name="Soderlund C."/>
            <person name="Springer N.M."/>
            <person name="Sun Q."/>
            <person name="Wang H."/>
            <person name="Waterman M."/>
            <person name="Westerman R."/>
            <person name="Wolfgruber T.K."/>
            <person name="Yang L."/>
            <person name="Yu Y."/>
            <person name="Zhang L."/>
            <person name="Zhou S."/>
            <person name="Zhu Q."/>
            <person name="Bennetzen J.L."/>
            <person name="Dawe R.K."/>
            <person name="Jiang J."/>
            <person name="Jiang N."/>
            <person name="Presting G.G."/>
            <person name="Wessler S.R."/>
            <person name="Aluru S."/>
            <person name="Martienssen R.A."/>
            <person name="Clifton S.W."/>
            <person name="McCombie W.R."/>
            <person name="Wing R.A."/>
            <person name="Wilson R.K."/>
        </authorList>
    </citation>
    <scope>NUCLEOTIDE SEQUENCE [LARGE SCALE GENOMIC DNA]</scope>
    <source>
        <strain evidence="12">cv. B73</strain>
    </source>
</reference>
<sequence>MGFWATTLIFVLAGVAASLFTLLCCNRGPSTNLFHLTLVTTAVICCWMMYAIVYLAQMKPLINPILSGDSSAVVVDPETASRLSSPSLPSPPQLVEADGRVAALEAELEMLRHCSGQLLDHVGAHGASLIERLDNAMCRVRDIADLGVHRGAAVALLMAEVCLGCNLQDLIGPPSSFLDEGLEDLLKGYDDVASRVILRVSTHDVVYCMLTATCYASALSS</sequence>
<keyword evidence="7" id="KW-0406">Ion transport</keyword>
<dbReference type="GO" id="GO:0033179">
    <property type="term" value="C:proton-transporting V-type ATPase, V0 domain"/>
    <property type="evidence" value="ECO:0007669"/>
    <property type="project" value="InterPro"/>
</dbReference>
<keyword evidence="5" id="KW-0375">Hydrogen ion transport</keyword>
<dbReference type="PANTHER" id="PTHR12263">
    <property type="entry name" value="VACUOLAR ATP SYNTHASE SUBUNIT H"/>
    <property type="match status" value="1"/>
</dbReference>
<reference evidence="11" key="2">
    <citation type="submission" date="2019-07" db="EMBL/GenBank/DDBJ databases">
        <authorList>
            <person name="Seetharam A."/>
            <person name="Woodhouse M."/>
            <person name="Cannon E."/>
        </authorList>
    </citation>
    <scope>NUCLEOTIDE SEQUENCE [LARGE SCALE GENOMIC DNA]</scope>
    <source>
        <strain evidence="11">cv. B73</strain>
    </source>
</reference>
<evidence type="ECO:0000256" key="4">
    <source>
        <dbReference type="ARBA" id="ARBA00022692"/>
    </source>
</evidence>
<evidence type="ECO:0000256" key="3">
    <source>
        <dbReference type="ARBA" id="ARBA00022448"/>
    </source>
</evidence>
<dbReference type="Gramene" id="Zm00001eb269510_T001">
    <property type="protein sequence ID" value="Zm00001eb269510_P001"/>
    <property type="gene ID" value="Zm00001eb269510"/>
</dbReference>
<proteinExistence type="inferred from homology"/>
<evidence type="ECO:0000256" key="1">
    <source>
        <dbReference type="ARBA" id="ARBA00004127"/>
    </source>
</evidence>
<dbReference type="EnsemblPlants" id="Zm00001eb269510_T001">
    <property type="protein sequence ID" value="Zm00001eb269510_P001"/>
    <property type="gene ID" value="Zm00001eb269510"/>
</dbReference>
<reference evidence="11" key="3">
    <citation type="submission" date="2021-05" db="UniProtKB">
        <authorList>
            <consortium name="EnsemblPlants"/>
        </authorList>
    </citation>
    <scope>IDENTIFICATION</scope>
    <source>
        <strain evidence="11">cv. B73</strain>
    </source>
</reference>
<dbReference type="Pfam" id="PF05493">
    <property type="entry name" value="ATP_synt_H"/>
    <property type="match status" value="1"/>
</dbReference>
<dbReference type="PANTHER" id="PTHR12263:SF0">
    <property type="entry name" value="V-TYPE PROTON ATPASE SUBUNIT"/>
    <property type="match status" value="1"/>
</dbReference>
<feature type="signal peptide" evidence="10">
    <location>
        <begin position="1"/>
        <end position="17"/>
    </location>
</feature>
<dbReference type="GO" id="GO:0046961">
    <property type="term" value="F:proton-transporting ATPase activity, rotational mechanism"/>
    <property type="evidence" value="ECO:0007669"/>
    <property type="project" value="InterPro"/>
</dbReference>
<evidence type="ECO:0000256" key="6">
    <source>
        <dbReference type="ARBA" id="ARBA00022989"/>
    </source>
</evidence>
<evidence type="ECO:0000256" key="5">
    <source>
        <dbReference type="ARBA" id="ARBA00022781"/>
    </source>
</evidence>
<dbReference type="InParanoid" id="A0A804PVK6"/>
<keyword evidence="10" id="KW-0732">Signal</keyword>
<name>A0A804PVK6_MAIZE</name>
<keyword evidence="12" id="KW-1185">Reference proteome</keyword>